<dbReference type="AlphaFoldDB" id="A0A3B1BSA2"/>
<gene>
    <name evidence="9" type="ORF">MNBD_NITROSPINAE03-950</name>
</gene>
<sequence length="325" mass="35729">MKQFFAFLALAVVSLLLAQMSYSFDFGGLLEDLAKPKPQAPPERQRASPQEQPAEQDSGGLLGLGETLGIFDKKTSRILKKSVGAVQSFQPIGLKEEKTIGGSLALEVLNRFGGMYKNPALQNYVTLVGQSLAEVSDRPEIDYHFAILNTDNPNAFATPGGYVFLSVGLLRLLKNEAQLAGVLGHEVAHITQKHALQTLRRSKMLSGVSGLTMAALDKDEGLFDQVINEVSNILFTNGLDKDLEFEADKFGMEYAYRMGYHPAGLSEFIQTLEQSTSSETSIFFSTHPSPADRFQELSKILPQYKGVGLYPTLAKRYQSRIKGQL</sequence>
<evidence type="ECO:0000256" key="6">
    <source>
        <dbReference type="ARBA" id="ARBA00023049"/>
    </source>
</evidence>
<evidence type="ECO:0000256" key="1">
    <source>
        <dbReference type="ARBA" id="ARBA00001947"/>
    </source>
</evidence>
<dbReference type="PANTHER" id="PTHR22726:SF1">
    <property type="entry name" value="METALLOENDOPEPTIDASE OMA1, MITOCHONDRIAL"/>
    <property type="match status" value="1"/>
</dbReference>
<organism evidence="9">
    <name type="scientific">hydrothermal vent metagenome</name>
    <dbReference type="NCBI Taxonomy" id="652676"/>
    <lineage>
        <taxon>unclassified sequences</taxon>
        <taxon>metagenomes</taxon>
        <taxon>ecological metagenomes</taxon>
    </lineage>
</organism>
<dbReference type="GO" id="GO:0016020">
    <property type="term" value="C:membrane"/>
    <property type="evidence" value="ECO:0007669"/>
    <property type="project" value="TreeGrafter"/>
</dbReference>
<evidence type="ECO:0000256" key="4">
    <source>
        <dbReference type="ARBA" id="ARBA00022801"/>
    </source>
</evidence>
<evidence type="ECO:0000256" key="5">
    <source>
        <dbReference type="ARBA" id="ARBA00022833"/>
    </source>
</evidence>
<dbReference type="GO" id="GO:0051603">
    <property type="term" value="P:proteolysis involved in protein catabolic process"/>
    <property type="evidence" value="ECO:0007669"/>
    <property type="project" value="TreeGrafter"/>
</dbReference>
<evidence type="ECO:0000259" key="8">
    <source>
        <dbReference type="Pfam" id="PF01435"/>
    </source>
</evidence>
<dbReference type="GO" id="GO:0046872">
    <property type="term" value="F:metal ion binding"/>
    <property type="evidence" value="ECO:0007669"/>
    <property type="project" value="UniProtKB-KW"/>
</dbReference>
<comment type="cofactor">
    <cofactor evidence="1">
        <name>Zn(2+)</name>
        <dbReference type="ChEBI" id="CHEBI:29105"/>
    </cofactor>
</comment>
<evidence type="ECO:0000313" key="9">
    <source>
        <dbReference type="EMBL" id="VAX17431.1"/>
    </source>
</evidence>
<keyword evidence="5" id="KW-0862">Zinc</keyword>
<evidence type="ECO:0000256" key="7">
    <source>
        <dbReference type="SAM" id="MobiDB-lite"/>
    </source>
</evidence>
<protein>
    <recommendedName>
        <fullName evidence="8">Peptidase M48 domain-containing protein</fullName>
    </recommendedName>
</protein>
<keyword evidence="4" id="KW-0378">Hydrolase</keyword>
<dbReference type="Gene3D" id="3.30.2010.10">
    <property type="entry name" value="Metalloproteases ('zincins'), catalytic domain"/>
    <property type="match status" value="1"/>
</dbReference>
<proteinExistence type="predicted"/>
<evidence type="ECO:0000256" key="3">
    <source>
        <dbReference type="ARBA" id="ARBA00022723"/>
    </source>
</evidence>
<accession>A0A3B1BSA2</accession>
<name>A0A3B1BSA2_9ZZZZ</name>
<dbReference type="GO" id="GO:0004222">
    <property type="term" value="F:metalloendopeptidase activity"/>
    <property type="evidence" value="ECO:0007669"/>
    <property type="project" value="InterPro"/>
</dbReference>
<dbReference type="InterPro" id="IPR001915">
    <property type="entry name" value="Peptidase_M48"/>
</dbReference>
<keyword evidence="2" id="KW-0645">Protease</keyword>
<evidence type="ECO:0000256" key="2">
    <source>
        <dbReference type="ARBA" id="ARBA00022670"/>
    </source>
</evidence>
<dbReference type="InterPro" id="IPR051156">
    <property type="entry name" value="Mito/Outer_Membr_Metalloprot"/>
</dbReference>
<reference evidence="9" key="1">
    <citation type="submission" date="2018-06" db="EMBL/GenBank/DDBJ databases">
        <authorList>
            <person name="Zhirakovskaya E."/>
        </authorList>
    </citation>
    <scope>NUCLEOTIDE SEQUENCE</scope>
</reference>
<feature type="domain" description="Peptidase M48" evidence="8">
    <location>
        <begin position="120"/>
        <end position="300"/>
    </location>
</feature>
<keyword evidence="3" id="KW-0479">Metal-binding</keyword>
<dbReference type="EMBL" id="UOGB01000087">
    <property type="protein sequence ID" value="VAX17431.1"/>
    <property type="molecule type" value="Genomic_DNA"/>
</dbReference>
<feature type="region of interest" description="Disordered" evidence="7">
    <location>
        <begin position="35"/>
        <end position="62"/>
    </location>
</feature>
<dbReference type="Pfam" id="PF01435">
    <property type="entry name" value="Peptidase_M48"/>
    <property type="match status" value="1"/>
</dbReference>
<keyword evidence="6" id="KW-0482">Metalloprotease</keyword>
<dbReference type="PANTHER" id="PTHR22726">
    <property type="entry name" value="METALLOENDOPEPTIDASE OMA1"/>
    <property type="match status" value="1"/>
</dbReference>